<keyword evidence="3" id="KW-0645">Protease</keyword>
<evidence type="ECO:0000256" key="3">
    <source>
        <dbReference type="ARBA" id="ARBA00022670"/>
    </source>
</evidence>
<dbReference type="GO" id="GO:0005634">
    <property type="term" value="C:nucleus"/>
    <property type="evidence" value="ECO:0007669"/>
    <property type="project" value="TreeGrafter"/>
</dbReference>
<evidence type="ECO:0000313" key="14">
    <source>
        <dbReference type="Proteomes" id="UP000515908"/>
    </source>
</evidence>
<dbReference type="PROSITE" id="PS01358">
    <property type="entry name" value="ZF_RANBP2_1"/>
    <property type="match status" value="1"/>
</dbReference>
<dbReference type="VEuPathDB" id="TriTrypDB:ADEAN_000133900"/>
<dbReference type="Gene3D" id="2.30.30.380">
    <property type="entry name" value="Zn-finger domain of Sec23/24"/>
    <property type="match status" value="1"/>
</dbReference>
<evidence type="ECO:0000256" key="2">
    <source>
        <dbReference type="ARBA" id="ARBA00012759"/>
    </source>
</evidence>
<keyword evidence="9" id="KW-0862">Zinc</keyword>
<feature type="compositionally biased region" description="Acidic residues" evidence="11">
    <location>
        <begin position="210"/>
        <end position="221"/>
    </location>
</feature>
<evidence type="ECO:0000313" key="13">
    <source>
        <dbReference type="EMBL" id="CAD2213895.1"/>
    </source>
</evidence>
<keyword evidence="5 10" id="KW-0863">Zinc-finger</keyword>
<dbReference type="PANTHER" id="PTHR13367">
    <property type="entry name" value="UBIQUITIN THIOESTERASE"/>
    <property type="match status" value="1"/>
</dbReference>
<dbReference type="GO" id="GO:0071947">
    <property type="term" value="P:protein deubiquitination involved in ubiquitin-dependent protein catabolic process"/>
    <property type="evidence" value="ECO:0007669"/>
    <property type="project" value="TreeGrafter"/>
</dbReference>
<dbReference type="EC" id="3.4.19.12" evidence="2"/>
<keyword evidence="6" id="KW-0833">Ubl conjugation pathway</keyword>
<reference evidence="13 14" key="1">
    <citation type="submission" date="2020-08" db="EMBL/GenBank/DDBJ databases">
        <authorList>
            <person name="Newling K."/>
            <person name="Davey J."/>
            <person name="Forrester S."/>
        </authorList>
    </citation>
    <scope>NUCLEOTIDE SEQUENCE [LARGE SCALE GENOMIC DNA]</scope>
    <source>
        <strain evidence="14">Crithidia deanei Carvalho (ATCC PRA-265)</strain>
    </source>
</reference>
<accession>A0A7G2C309</accession>
<evidence type="ECO:0000256" key="6">
    <source>
        <dbReference type="ARBA" id="ARBA00022786"/>
    </source>
</evidence>
<keyword evidence="4" id="KW-0479">Metal-binding</keyword>
<dbReference type="GO" id="GO:0070530">
    <property type="term" value="F:K63-linked polyubiquitin modification-dependent protein binding"/>
    <property type="evidence" value="ECO:0007669"/>
    <property type="project" value="TreeGrafter"/>
</dbReference>
<evidence type="ECO:0000256" key="8">
    <source>
        <dbReference type="ARBA" id="ARBA00022807"/>
    </source>
</evidence>
<dbReference type="PANTHER" id="PTHR13367:SF28">
    <property type="entry name" value="UBIQUITIN THIOESTERASE ZRANB1"/>
    <property type="match status" value="1"/>
</dbReference>
<feature type="domain" description="RanBP2-type" evidence="12">
    <location>
        <begin position="742"/>
        <end position="775"/>
    </location>
</feature>
<proteinExistence type="predicted"/>
<dbReference type="GO" id="GO:0004843">
    <property type="term" value="F:cysteine-type deubiquitinase activity"/>
    <property type="evidence" value="ECO:0007669"/>
    <property type="project" value="UniProtKB-EC"/>
</dbReference>
<dbReference type="GO" id="GO:0005737">
    <property type="term" value="C:cytoplasm"/>
    <property type="evidence" value="ECO:0007669"/>
    <property type="project" value="TreeGrafter"/>
</dbReference>
<evidence type="ECO:0000256" key="4">
    <source>
        <dbReference type="ARBA" id="ARBA00022723"/>
    </source>
</evidence>
<evidence type="ECO:0000256" key="7">
    <source>
        <dbReference type="ARBA" id="ARBA00022801"/>
    </source>
</evidence>
<gene>
    <name evidence="13" type="ORF">ADEAN_000133900</name>
</gene>
<dbReference type="InterPro" id="IPR001876">
    <property type="entry name" value="Znf_RanBP2"/>
</dbReference>
<keyword evidence="8" id="KW-0788">Thiol protease</keyword>
<protein>
    <recommendedName>
        <fullName evidence="2">ubiquitinyl hydrolase 1</fullName>
        <ecNumber evidence="2">3.4.19.12</ecNumber>
    </recommendedName>
</protein>
<name>A0A7G2C309_9TRYP</name>
<dbReference type="PROSITE" id="PS50199">
    <property type="entry name" value="ZF_RANBP2_2"/>
    <property type="match status" value="2"/>
</dbReference>
<dbReference type="AlphaFoldDB" id="A0A7G2C309"/>
<evidence type="ECO:0000256" key="9">
    <source>
        <dbReference type="ARBA" id="ARBA00022833"/>
    </source>
</evidence>
<keyword evidence="7" id="KW-0378">Hydrolase</keyword>
<dbReference type="GO" id="GO:0008270">
    <property type="term" value="F:zinc ion binding"/>
    <property type="evidence" value="ECO:0007669"/>
    <property type="project" value="UniProtKB-KW"/>
</dbReference>
<dbReference type="SMART" id="SM00547">
    <property type="entry name" value="ZnF_RBZ"/>
    <property type="match status" value="3"/>
</dbReference>
<evidence type="ECO:0000256" key="1">
    <source>
        <dbReference type="ARBA" id="ARBA00000707"/>
    </source>
</evidence>
<dbReference type="SUPFAM" id="SSF90209">
    <property type="entry name" value="Ran binding protein zinc finger-like"/>
    <property type="match status" value="1"/>
</dbReference>
<sequence length="781" mass="87904">MRGVGKGQRLTLFVIPEVVTRLQSTLGTCQTGDLLRDIPAWLLLNSMRIESLQFFKLSVQELANVWRKKALANLLADSIYANEKQFSGYLRSRRFHSQRPAGAPANLPDKKLLQLSIAEFRETIEYVVDGIIAAPPPFLDHLQEMLNARPDVLITGDEHSQQIIHSLFERMKASVKAAHMTHEGNPHSPTGIATAHRMMDLNSEIVHEQEQEEEQEQEAEQEEQRVSAFSRDDEYQIPWKVETLLHCGQDPSTTTQPGHNSPFYQLNSFQLHVPHHGTTSDSVFDKMLNSGAADHNTSLAVGERFLLSDNYFRLRWHGVGERRLKNCFLYIEWIPSKADTANAQPPGKCYGLVTLAEGESLRWLIHHSSKANETVPVALRAVSNGHYMDYTTAFQTAASGDLRKRDTSSDPAGLLFRFFNNDMFFSEKQVGVLEETLQRNTPNTRLQFFLANLRLRRRHRNHWEDSPVAMLFLTPREKPHRRALALLGRLQSAFVDLLQALVHSTVDGRHKNMAVEVETLLGDFTSQLTTAVSKEDPTHFCSVGDKELVPSLPAGELALLLQTCFPKYFQLYSLQDISNALVYAARKVAQTDDKDGRAVYFLTTVQQEGRIPLPLFYQCFPVLDYVALQEYMTSKVTHSASSKKKSKEPWNCPTCTFLNEAGTRVCAVCMSVLNDGGEDSAHPADTPDNTVDGVWSCPSCTFLNESRKQPVCSVCLGPNPNPLEERHSPGVSGNKMLEWDCPEGYWTCSVEHGGCSKYNPNNVFYCTVCEKARPNLSAVRF</sequence>
<dbReference type="Gene3D" id="4.10.1060.10">
    <property type="entry name" value="Zinc finger, RanBP2-type"/>
    <property type="match status" value="1"/>
</dbReference>
<feature type="domain" description="RanBP2-type" evidence="12">
    <location>
        <begin position="645"/>
        <end position="675"/>
    </location>
</feature>
<dbReference type="InterPro" id="IPR051346">
    <property type="entry name" value="OTU_Deubiquitinase"/>
</dbReference>
<evidence type="ECO:0000256" key="11">
    <source>
        <dbReference type="SAM" id="MobiDB-lite"/>
    </source>
</evidence>
<evidence type="ECO:0000256" key="5">
    <source>
        <dbReference type="ARBA" id="ARBA00022771"/>
    </source>
</evidence>
<comment type="catalytic activity">
    <reaction evidence="1">
        <text>Thiol-dependent hydrolysis of ester, thioester, amide, peptide and isopeptide bonds formed by the C-terminal Gly of ubiquitin (a 76-residue protein attached to proteins as an intracellular targeting signal).</text>
        <dbReference type="EC" id="3.4.19.12"/>
    </reaction>
</comment>
<dbReference type="InterPro" id="IPR036443">
    <property type="entry name" value="Znf_RanBP2_sf"/>
</dbReference>
<organism evidence="13 14">
    <name type="scientific">Angomonas deanei</name>
    <dbReference type="NCBI Taxonomy" id="59799"/>
    <lineage>
        <taxon>Eukaryota</taxon>
        <taxon>Discoba</taxon>
        <taxon>Euglenozoa</taxon>
        <taxon>Kinetoplastea</taxon>
        <taxon>Metakinetoplastina</taxon>
        <taxon>Trypanosomatida</taxon>
        <taxon>Trypanosomatidae</taxon>
        <taxon>Strigomonadinae</taxon>
        <taxon>Angomonas</taxon>
    </lineage>
</organism>
<dbReference type="EMBL" id="LR877146">
    <property type="protein sequence ID" value="CAD2213895.1"/>
    <property type="molecule type" value="Genomic_DNA"/>
</dbReference>
<evidence type="ECO:0000256" key="10">
    <source>
        <dbReference type="PROSITE-ProRule" id="PRU00322"/>
    </source>
</evidence>
<evidence type="ECO:0000259" key="12">
    <source>
        <dbReference type="PROSITE" id="PS50199"/>
    </source>
</evidence>
<dbReference type="Proteomes" id="UP000515908">
    <property type="component" value="Chromosome 02"/>
</dbReference>
<keyword evidence="14" id="KW-1185">Reference proteome</keyword>
<feature type="region of interest" description="Disordered" evidence="11">
    <location>
        <begin position="207"/>
        <end position="229"/>
    </location>
</feature>